<keyword evidence="3" id="KW-1185">Reference proteome</keyword>
<dbReference type="AlphaFoldDB" id="A0A2Z6PCY8"/>
<dbReference type="OrthoDB" id="10348740at2759"/>
<evidence type="ECO:0000313" key="3">
    <source>
        <dbReference type="Proteomes" id="UP000242715"/>
    </source>
</evidence>
<name>A0A2Z6PCY8_TRISU</name>
<keyword evidence="1" id="KW-0472">Membrane</keyword>
<reference evidence="3" key="1">
    <citation type="journal article" date="2017" name="Front. Plant Sci.">
        <title>Climate Clever Clovers: New Paradigm to Reduce the Environmental Footprint of Ruminants by Breeding Low Methanogenic Forages Utilizing Haplotype Variation.</title>
        <authorList>
            <person name="Kaur P."/>
            <person name="Appels R."/>
            <person name="Bayer P.E."/>
            <person name="Keeble-Gagnere G."/>
            <person name="Wang J."/>
            <person name="Hirakawa H."/>
            <person name="Shirasawa K."/>
            <person name="Vercoe P."/>
            <person name="Stefanova K."/>
            <person name="Durmic Z."/>
            <person name="Nichols P."/>
            <person name="Revell C."/>
            <person name="Isobe S.N."/>
            <person name="Edwards D."/>
            <person name="Erskine W."/>
        </authorList>
    </citation>
    <scope>NUCLEOTIDE SEQUENCE [LARGE SCALE GENOMIC DNA]</scope>
    <source>
        <strain evidence="3">cv. Daliak</strain>
    </source>
</reference>
<accession>A0A2Z6PCY8</accession>
<dbReference type="EMBL" id="DF974387">
    <property type="protein sequence ID" value="GAU48140.1"/>
    <property type="molecule type" value="Genomic_DNA"/>
</dbReference>
<evidence type="ECO:0000256" key="1">
    <source>
        <dbReference type="SAM" id="Phobius"/>
    </source>
</evidence>
<sequence>MTNSFSSASGGNQEGSSNAMIQSIVPSSRTRAGASNLLNHPRIFSLPPTNQPNMQFEINMMGNMTDMVPAFRNSVEAALNGIGIRPRFVSLPSEACQNSIVISEVPALDWSFILVIFGYCILILFNIHSKLFDSNVGWAGRSLLTLKIDELRTKVGCPHDYYYSVIPFDQPIVISVRTMLGTHALRNSIITFLMENFNHADP</sequence>
<proteinExistence type="predicted"/>
<evidence type="ECO:0000313" key="2">
    <source>
        <dbReference type="EMBL" id="GAU48140.1"/>
    </source>
</evidence>
<gene>
    <name evidence="2" type="ORF">TSUD_302730</name>
</gene>
<keyword evidence="1" id="KW-0812">Transmembrane</keyword>
<keyword evidence="1" id="KW-1133">Transmembrane helix</keyword>
<dbReference type="Proteomes" id="UP000242715">
    <property type="component" value="Unassembled WGS sequence"/>
</dbReference>
<feature type="transmembrane region" description="Helical" evidence="1">
    <location>
        <begin position="107"/>
        <end position="125"/>
    </location>
</feature>
<protein>
    <submittedName>
        <fullName evidence="2">Uncharacterized protein</fullName>
    </submittedName>
</protein>
<organism evidence="2 3">
    <name type="scientific">Trifolium subterraneum</name>
    <name type="common">Subterranean clover</name>
    <dbReference type="NCBI Taxonomy" id="3900"/>
    <lineage>
        <taxon>Eukaryota</taxon>
        <taxon>Viridiplantae</taxon>
        <taxon>Streptophyta</taxon>
        <taxon>Embryophyta</taxon>
        <taxon>Tracheophyta</taxon>
        <taxon>Spermatophyta</taxon>
        <taxon>Magnoliopsida</taxon>
        <taxon>eudicotyledons</taxon>
        <taxon>Gunneridae</taxon>
        <taxon>Pentapetalae</taxon>
        <taxon>rosids</taxon>
        <taxon>fabids</taxon>
        <taxon>Fabales</taxon>
        <taxon>Fabaceae</taxon>
        <taxon>Papilionoideae</taxon>
        <taxon>50 kb inversion clade</taxon>
        <taxon>NPAAA clade</taxon>
        <taxon>Hologalegina</taxon>
        <taxon>IRL clade</taxon>
        <taxon>Trifolieae</taxon>
        <taxon>Trifolium</taxon>
    </lineage>
</organism>